<dbReference type="OrthoDB" id="556760at2759"/>
<feature type="compositionally biased region" description="Polar residues" evidence="1">
    <location>
        <begin position="519"/>
        <end position="528"/>
    </location>
</feature>
<dbReference type="RefSeq" id="XP_002958842.1">
    <property type="nucleotide sequence ID" value="XM_002958796.1"/>
</dbReference>
<protein>
    <submittedName>
        <fullName evidence="2">Uncharacterized protein</fullName>
    </submittedName>
</protein>
<evidence type="ECO:0000313" key="3">
    <source>
        <dbReference type="Proteomes" id="UP000001058"/>
    </source>
</evidence>
<name>D8UJJ2_VOLCA</name>
<feature type="region of interest" description="Disordered" evidence="1">
    <location>
        <begin position="500"/>
        <end position="649"/>
    </location>
</feature>
<feature type="compositionally biased region" description="Low complexity" evidence="1">
    <location>
        <begin position="580"/>
        <end position="593"/>
    </location>
</feature>
<evidence type="ECO:0000256" key="1">
    <source>
        <dbReference type="SAM" id="MobiDB-lite"/>
    </source>
</evidence>
<dbReference type="EMBL" id="GL378428">
    <property type="protein sequence ID" value="EFJ40093.1"/>
    <property type="molecule type" value="Genomic_DNA"/>
</dbReference>
<dbReference type="InParanoid" id="D8UJJ2"/>
<proteinExistence type="predicted"/>
<feature type="compositionally biased region" description="Low complexity" evidence="1">
    <location>
        <begin position="616"/>
        <end position="632"/>
    </location>
</feature>
<feature type="compositionally biased region" description="Acidic residues" evidence="1">
    <location>
        <begin position="342"/>
        <end position="351"/>
    </location>
</feature>
<dbReference type="AlphaFoldDB" id="D8UJJ2"/>
<dbReference type="KEGG" id="vcn:VOLCADRAFT_100151"/>
<keyword evidence="3" id="KW-1185">Reference proteome</keyword>
<evidence type="ECO:0000313" key="2">
    <source>
        <dbReference type="EMBL" id="EFJ40093.1"/>
    </source>
</evidence>
<reference evidence="2 3" key="1">
    <citation type="journal article" date="2010" name="Science">
        <title>Genomic analysis of organismal complexity in the multicellular green alga Volvox carteri.</title>
        <authorList>
            <person name="Prochnik S.E."/>
            <person name="Umen J."/>
            <person name="Nedelcu A.M."/>
            <person name="Hallmann A."/>
            <person name="Miller S.M."/>
            <person name="Nishii I."/>
            <person name="Ferris P."/>
            <person name="Kuo A."/>
            <person name="Mitros T."/>
            <person name="Fritz-Laylin L.K."/>
            <person name="Hellsten U."/>
            <person name="Chapman J."/>
            <person name="Simakov O."/>
            <person name="Rensing S.A."/>
            <person name="Terry A."/>
            <person name="Pangilinan J."/>
            <person name="Kapitonov V."/>
            <person name="Jurka J."/>
            <person name="Salamov A."/>
            <person name="Shapiro H."/>
            <person name="Schmutz J."/>
            <person name="Grimwood J."/>
            <person name="Lindquist E."/>
            <person name="Lucas S."/>
            <person name="Grigoriev I.V."/>
            <person name="Schmitt R."/>
            <person name="Kirk D."/>
            <person name="Rokhsar D.S."/>
        </authorList>
    </citation>
    <scope>NUCLEOTIDE SEQUENCE [LARGE SCALE GENOMIC DNA]</scope>
    <source>
        <strain evidence="3">f. Nagariensis / Eve</strain>
    </source>
</reference>
<accession>D8UJJ2</accession>
<dbReference type="GeneID" id="9628287"/>
<dbReference type="Proteomes" id="UP000001058">
    <property type="component" value="Unassembled WGS sequence"/>
</dbReference>
<organism evidence="3">
    <name type="scientific">Volvox carteri f. nagariensis</name>
    <dbReference type="NCBI Taxonomy" id="3068"/>
    <lineage>
        <taxon>Eukaryota</taxon>
        <taxon>Viridiplantae</taxon>
        <taxon>Chlorophyta</taxon>
        <taxon>core chlorophytes</taxon>
        <taxon>Chlorophyceae</taxon>
        <taxon>CS clade</taxon>
        <taxon>Chlamydomonadales</taxon>
        <taxon>Volvocaceae</taxon>
        <taxon>Volvox</taxon>
    </lineage>
</organism>
<feature type="region of interest" description="Disordered" evidence="1">
    <location>
        <begin position="341"/>
        <end position="364"/>
    </location>
</feature>
<gene>
    <name evidence="2" type="ORF">VOLCADRAFT_100151</name>
</gene>
<sequence length="721" mass="76629">MQSPTTRAPNVIAPARNPVTTGRKQAYGEEEKIRDALKRFVKRIKALGRRFPERGYGFHPSGHPKSPFGAILLYTRPSYSGVAFSVSGWMECSEARKLAHGFCEELQALKLLRYPKRVYAGRRKAVRAMTKQHKSRFLRKLGRKAASVIHTHLRSAPTAANVAAAGANGRPEGQLEGHGATGMATQQHNTNAAEVHENEEPRTATLTVMATDEQLPFCNYGRKGDGWKTWAIGPDGRCVCGNSCAEGRKLFSNYPPHLPFVDFRGKTFSGTNEMYTAVITTACSHSPAFKAMYESAEKEWKDKKELEVGRRRQHAMGEQQEALAINGGGEQQEALAINGDGMGDEGADDGTEPARRVHRQRALERRGCEGTAWDPCTKGYNREKLIAAFEQHNGGGAARGISQLVKLLGGSARDLVEALAKENLAFFRPTPGQLAEMTRLYHALREEGKASTSLGAFIADSIPGGWKGSRVVRILKEQNIWVKGCQGRRARVAIKAAAEELNNEESSLSEGDDGEETASGLSNQPSSSVEDDGACGNESDVASVDGDESGEERGNQSGYSPEAEAKVAQPSIGPSGAGQGAAEQVGAVRGAAGPSRAGQGAVEQVGAVRGAAGPSRAGQGAVEQGGAVRGAAGPSGSGQGAAERGEAEQDNRARCFDCLPVEEKARDVLGEAALGGQASVHLRVSVDRVLVSHSEGLQALQDLAGFDNFPWGACPCMGCTA</sequence>